<dbReference type="EMBL" id="JAGQFT020000007">
    <property type="protein sequence ID" value="MBS7457842.1"/>
    <property type="molecule type" value="Genomic_DNA"/>
</dbReference>
<accession>A0AAP2CC67</accession>
<organism evidence="3 4">
    <name type="scientific">Coralloluteibacterium stylophorae</name>
    <dbReference type="NCBI Taxonomy" id="1776034"/>
    <lineage>
        <taxon>Bacteria</taxon>
        <taxon>Pseudomonadati</taxon>
        <taxon>Pseudomonadota</taxon>
        <taxon>Gammaproteobacteria</taxon>
        <taxon>Lysobacterales</taxon>
        <taxon>Lysobacteraceae</taxon>
        <taxon>Coralloluteibacterium</taxon>
    </lineage>
</organism>
<evidence type="ECO:0000313" key="4">
    <source>
        <dbReference type="Proteomes" id="UP000675747"/>
    </source>
</evidence>
<dbReference type="InterPro" id="IPR025511">
    <property type="entry name" value="DUF4398"/>
</dbReference>
<evidence type="ECO:0000313" key="3">
    <source>
        <dbReference type="EMBL" id="MBS7457842.1"/>
    </source>
</evidence>
<feature type="signal peptide" evidence="1">
    <location>
        <begin position="1"/>
        <end position="29"/>
    </location>
</feature>
<comment type="caution">
    <text evidence="3">The sequence shown here is derived from an EMBL/GenBank/DDBJ whole genome shotgun (WGS) entry which is preliminary data.</text>
</comment>
<keyword evidence="4" id="KW-1185">Reference proteome</keyword>
<reference evidence="3 4" key="1">
    <citation type="journal article" date="2021" name="Microbiol. Resour. Announc.">
        <title>Draft Genome Sequence of Coralloluteibacterium stylophorae LMG 29479T.</title>
        <authorList>
            <person name="Karlyshev A.V."/>
            <person name="Kudryashova E.B."/>
            <person name="Ariskina E.V."/>
            <person name="Conroy A.P."/>
            <person name="Abidueva E.Y."/>
        </authorList>
    </citation>
    <scope>NUCLEOTIDE SEQUENCE [LARGE SCALE GENOMIC DNA]</scope>
    <source>
        <strain evidence="3 4">LMG 29479</strain>
    </source>
</reference>
<keyword evidence="1" id="KW-0732">Signal</keyword>
<protein>
    <submittedName>
        <fullName evidence="3">DUF4398 domain-containing protein</fullName>
    </submittedName>
</protein>
<feature type="chain" id="PRO_5042885744" evidence="1">
    <location>
        <begin position="30"/>
        <end position="127"/>
    </location>
</feature>
<proteinExistence type="predicted"/>
<feature type="domain" description="DUF4398" evidence="2">
    <location>
        <begin position="34"/>
        <end position="109"/>
    </location>
</feature>
<evidence type="ECO:0000259" key="2">
    <source>
        <dbReference type="Pfam" id="PF14346"/>
    </source>
</evidence>
<gene>
    <name evidence="3" type="ORF">KB893_011940</name>
</gene>
<evidence type="ECO:0000256" key="1">
    <source>
        <dbReference type="SAM" id="SignalP"/>
    </source>
</evidence>
<dbReference type="Pfam" id="PF14346">
    <property type="entry name" value="DUF4398"/>
    <property type="match status" value="1"/>
</dbReference>
<name>A0AAP2CC67_9GAMM</name>
<sequence>MTVPTLKIHRLAGLAAGLCALLLASCATVPPPTAELGAAEAAVLAASRADADQHAPEVIADARERLSAAQSANASGDYVEAGQLAREAEAAAELAVARGRLAVASAKVRAESAENARLRARLNELGE</sequence>
<dbReference type="AlphaFoldDB" id="A0AAP2CC67"/>
<dbReference type="RefSeq" id="WP_213173737.1">
    <property type="nucleotide sequence ID" value="NZ_JAGQFT020000007.1"/>
</dbReference>
<dbReference type="PROSITE" id="PS51257">
    <property type="entry name" value="PROKAR_LIPOPROTEIN"/>
    <property type="match status" value="1"/>
</dbReference>
<dbReference type="Gene3D" id="1.20.1270.390">
    <property type="match status" value="1"/>
</dbReference>
<dbReference type="Proteomes" id="UP000675747">
    <property type="component" value="Unassembled WGS sequence"/>
</dbReference>